<dbReference type="EMBL" id="KL596622">
    <property type="protein sequence ID" value="KER33778.1"/>
    <property type="molecule type" value="Genomic_DNA"/>
</dbReference>
<feature type="region of interest" description="Disordered" evidence="1">
    <location>
        <begin position="1"/>
        <end position="20"/>
    </location>
</feature>
<dbReference type="AlphaFoldDB" id="A0A075A242"/>
<dbReference type="GeneID" id="20314638"/>
<sequence length="84" mass="9377">MEELLFADGTANKHQDDSRTPRLLRLVKGHKTPPEYKSSNNLRASRDLGYFASTSSKVTLHTDLPSADSVSVHPLALHNKSKYK</sequence>
<feature type="compositionally biased region" description="Basic and acidic residues" evidence="1">
    <location>
        <begin position="11"/>
        <end position="20"/>
    </location>
</feature>
<proteinExistence type="predicted"/>
<evidence type="ECO:0000313" key="3">
    <source>
        <dbReference type="Proteomes" id="UP000054324"/>
    </source>
</evidence>
<dbReference type="KEGG" id="ovi:T265_00450"/>
<feature type="region of interest" description="Disordered" evidence="1">
    <location>
        <begin position="63"/>
        <end position="84"/>
    </location>
</feature>
<dbReference type="CTD" id="20314638"/>
<protein>
    <submittedName>
        <fullName evidence="2">Uncharacterized protein</fullName>
    </submittedName>
</protein>
<organism evidence="2 3">
    <name type="scientific">Opisthorchis viverrini</name>
    <name type="common">Southeast Asian liver fluke</name>
    <dbReference type="NCBI Taxonomy" id="6198"/>
    <lineage>
        <taxon>Eukaryota</taxon>
        <taxon>Metazoa</taxon>
        <taxon>Spiralia</taxon>
        <taxon>Lophotrochozoa</taxon>
        <taxon>Platyhelminthes</taxon>
        <taxon>Trematoda</taxon>
        <taxon>Digenea</taxon>
        <taxon>Opisthorchiida</taxon>
        <taxon>Opisthorchiata</taxon>
        <taxon>Opisthorchiidae</taxon>
        <taxon>Opisthorchis</taxon>
    </lineage>
</organism>
<dbReference type="RefSeq" id="XP_009162487.1">
    <property type="nucleotide sequence ID" value="XM_009164223.1"/>
</dbReference>
<keyword evidence="3" id="KW-1185">Reference proteome</keyword>
<evidence type="ECO:0000256" key="1">
    <source>
        <dbReference type="SAM" id="MobiDB-lite"/>
    </source>
</evidence>
<name>A0A075A242_OPIVI</name>
<accession>A0A075A242</accession>
<evidence type="ECO:0000313" key="2">
    <source>
        <dbReference type="EMBL" id="KER33778.1"/>
    </source>
</evidence>
<gene>
    <name evidence="2" type="ORF">T265_00450</name>
</gene>
<dbReference type="Proteomes" id="UP000054324">
    <property type="component" value="Unassembled WGS sequence"/>
</dbReference>
<reference evidence="2 3" key="1">
    <citation type="submission" date="2013-11" db="EMBL/GenBank/DDBJ databases">
        <title>Opisthorchis viverrini - life in the bile duct.</title>
        <authorList>
            <person name="Young N.D."/>
            <person name="Nagarajan N."/>
            <person name="Lin S.J."/>
            <person name="Korhonen P.K."/>
            <person name="Jex A.R."/>
            <person name="Hall R.S."/>
            <person name="Safavi-Hemami H."/>
            <person name="Kaewkong W."/>
            <person name="Bertrand D."/>
            <person name="Gao S."/>
            <person name="Seet Q."/>
            <person name="Wongkham S."/>
            <person name="Teh B.T."/>
            <person name="Wongkham C."/>
            <person name="Intapan P.M."/>
            <person name="Maleewong W."/>
            <person name="Yang X."/>
            <person name="Hu M."/>
            <person name="Wang Z."/>
            <person name="Hofmann A."/>
            <person name="Sternberg P.W."/>
            <person name="Tan P."/>
            <person name="Wang J."/>
            <person name="Gasser R.B."/>
        </authorList>
    </citation>
    <scope>NUCLEOTIDE SEQUENCE [LARGE SCALE GENOMIC DNA]</scope>
</reference>